<evidence type="ECO:0000313" key="2">
    <source>
        <dbReference type="EMBL" id="KNE93667.1"/>
    </source>
</evidence>
<dbReference type="EMBL" id="AJIL01000132">
    <property type="protein sequence ID" value="KNE93667.1"/>
    <property type="molecule type" value="Genomic_DNA"/>
</dbReference>
<keyword evidence="1" id="KW-0732">Signal</keyword>
<dbReference type="Proteomes" id="UP000054564">
    <property type="component" value="Unassembled WGS sequence"/>
</dbReference>
<organism evidence="2 3">
    <name type="scientific">Puccinia striiformis f. sp. tritici PST-78</name>
    <dbReference type="NCBI Taxonomy" id="1165861"/>
    <lineage>
        <taxon>Eukaryota</taxon>
        <taxon>Fungi</taxon>
        <taxon>Dikarya</taxon>
        <taxon>Basidiomycota</taxon>
        <taxon>Pucciniomycotina</taxon>
        <taxon>Pucciniomycetes</taxon>
        <taxon>Pucciniales</taxon>
        <taxon>Pucciniaceae</taxon>
        <taxon>Puccinia</taxon>
    </lineage>
</organism>
<dbReference type="AlphaFoldDB" id="A0A0L0V308"/>
<keyword evidence="3" id="KW-1185">Reference proteome</keyword>
<protein>
    <recommendedName>
        <fullName evidence="4">Secreted protein</fullName>
    </recommendedName>
</protein>
<reference evidence="3" key="1">
    <citation type="submission" date="2014-03" db="EMBL/GenBank/DDBJ databases">
        <title>The Genome Sequence of Puccinia striiformis f. sp. tritici PST-78.</title>
        <authorList>
            <consortium name="The Broad Institute Genome Sequencing Platform"/>
            <person name="Cuomo C."/>
            <person name="Hulbert S."/>
            <person name="Chen X."/>
            <person name="Walker B."/>
            <person name="Young S.K."/>
            <person name="Zeng Q."/>
            <person name="Gargeya S."/>
            <person name="Fitzgerald M."/>
            <person name="Haas B."/>
            <person name="Abouelleil A."/>
            <person name="Alvarado L."/>
            <person name="Arachchi H.M."/>
            <person name="Berlin A.M."/>
            <person name="Chapman S.B."/>
            <person name="Goldberg J."/>
            <person name="Griggs A."/>
            <person name="Gujja S."/>
            <person name="Hansen M."/>
            <person name="Howarth C."/>
            <person name="Imamovic A."/>
            <person name="Larimer J."/>
            <person name="McCowan C."/>
            <person name="Montmayeur A."/>
            <person name="Murphy C."/>
            <person name="Neiman D."/>
            <person name="Pearson M."/>
            <person name="Priest M."/>
            <person name="Roberts A."/>
            <person name="Saif S."/>
            <person name="Shea T."/>
            <person name="Sisk P."/>
            <person name="Sykes S."/>
            <person name="Wortman J."/>
            <person name="Nusbaum C."/>
            <person name="Birren B."/>
        </authorList>
    </citation>
    <scope>NUCLEOTIDE SEQUENCE [LARGE SCALE GENOMIC DNA]</scope>
    <source>
        <strain evidence="3">race PST-78</strain>
    </source>
</reference>
<proteinExistence type="predicted"/>
<comment type="caution">
    <text evidence="2">The sequence shown here is derived from an EMBL/GenBank/DDBJ whole genome shotgun (WGS) entry which is preliminary data.</text>
</comment>
<evidence type="ECO:0000313" key="3">
    <source>
        <dbReference type="Proteomes" id="UP000054564"/>
    </source>
</evidence>
<sequence>MKFATHTPSGSMLLILLGSLATFLHAYQTGFKTCTPDVLAKYPAIYCSDNPDLAGNVENFPTDQRHDFNAKGPVFTCDYHCIPQCCEGSPGKELIVPHVCTNATDFKPGPTHKQYNLQETN</sequence>
<feature type="signal peptide" evidence="1">
    <location>
        <begin position="1"/>
        <end position="26"/>
    </location>
</feature>
<accession>A0A0L0V308</accession>
<evidence type="ECO:0000256" key="1">
    <source>
        <dbReference type="SAM" id="SignalP"/>
    </source>
</evidence>
<name>A0A0L0V308_9BASI</name>
<gene>
    <name evidence="2" type="ORF">PSTG_12950</name>
</gene>
<evidence type="ECO:0008006" key="4">
    <source>
        <dbReference type="Google" id="ProtNLM"/>
    </source>
</evidence>
<feature type="chain" id="PRO_5005549525" description="Secreted protein" evidence="1">
    <location>
        <begin position="27"/>
        <end position="121"/>
    </location>
</feature>